<proteinExistence type="predicted"/>
<dbReference type="Proteomes" id="UP000184016">
    <property type="component" value="Unassembled WGS sequence"/>
</dbReference>
<dbReference type="EMBL" id="FRAF01000002">
    <property type="protein sequence ID" value="SHJ67379.1"/>
    <property type="molecule type" value="Genomic_DNA"/>
</dbReference>
<dbReference type="InterPro" id="IPR003718">
    <property type="entry name" value="OsmC/Ohr_fam"/>
</dbReference>
<evidence type="ECO:0000313" key="2">
    <source>
        <dbReference type="Proteomes" id="UP000184016"/>
    </source>
</evidence>
<dbReference type="SUPFAM" id="SSF82784">
    <property type="entry name" value="OsmC-like"/>
    <property type="match status" value="1"/>
</dbReference>
<dbReference type="STRING" id="1830138.SAMN05443507_102129"/>
<dbReference type="PANTHER" id="PTHR34352:SF1">
    <property type="entry name" value="PROTEIN YHFA"/>
    <property type="match status" value="1"/>
</dbReference>
<keyword evidence="2" id="KW-1185">Reference proteome</keyword>
<dbReference type="RefSeq" id="WP_072872879.1">
    <property type="nucleotide sequence ID" value="NZ_FRAF01000002.1"/>
</dbReference>
<dbReference type="InterPro" id="IPR015946">
    <property type="entry name" value="KH_dom-like_a/b"/>
</dbReference>
<dbReference type="AlphaFoldDB" id="A0A1M6L8H6"/>
<organism evidence="1 2">
    <name type="scientific">Alicyclobacillus tolerans</name>
    <dbReference type="NCBI Taxonomy" id="90970"/>
    <lineage>
        <taxon>Bacteria</taxon>
        <taxon>Bacillati</taxon>
        <taxon>Bacillota</taxon>
        <taxon>Bacilli</taxon>
        <taxon>Bacillales</taxon>
        <taxon>Alicyclobacillaceae</taxon>
        <taxon>Alicyclobacillus</taxon>
    </lineage>
</organism>
<evidence type="ECO:0000313" key="1">
    <source>
        <dbReference type="EMBL" id="SHJ67379.1"/>
    </source>
</evidence>
<dbReference type="Pfam" id="PF02566">
    <property type="entry name" value="OsmC"/>
    <property type="match status" value="1"/>
</dbReference>
<name>A0A1M6L8H6_9BACL</name>
<dbReference type="InterPro" id="IPR036102">
    <property type="entry name" value="OsmC/Ohrsf"/>
</dbReference>
<reference evidence="2" key="1">
    <citation type="submission" date="2016-11" db="EMBL/GenBank/DDBJ databases">
        <authorList>
            <person name="Varghese N."/>
            <person name="Submissions S."/>
        </authorList>
    </citation>
    <scope>NUCLEOTIDE SEQUENCE [LARGE SCALE GENOMIC DNA]</scope>
    <source>
        <strain evidence="2">USBA-503</strain>
    </source>
</reference>
<accession>A0A1M6L8H6</accession>
<protein>
    <submittedName>
        <fullName evidence="1">Putative redox protein</fullName>
    </submittedName>
</protein>
<dbReference type="Gene3D" id="3.30.300.20">
    <property type="match status" value="1"/>
</dbReference>
<dbReference type="OrthoDB" id="9804010at2"/>
<sequence length="153" mass="17206">MEMKVQAKWLGQRHFQAEGPSGNTVYMDASREDGGTGQGNRPMELLLMGLVGCTGIDMSLILERMRQPVKQMHIEAVGHRREERPQAFTEIHLTYYLEGDLQPAKVWRAIHLSEEKYCSASASLNAKIVPHLMLNGSEIPPLDIVEAEEHLPD</sequence>
<dbReference type="PANTHER" id="PTHR34352">
    <property type="entry name" value="PROTEIN YHFA"/>
    <property type="match status" value="1"/>
</dbReference>
<gene>
    <name evidence="1" type="ORF">SAMN05443507_102129</name>
</gene>